<evidence type="ECO:0000313" key="4">
    <source>
        <dbReference type="Proteomes" id="UP000324222"/>
    </source>
</evidence>
<organism evidence="3 4">
    <name type="scientific">Portunus trituberculatus</name>
    <name type="common">Swimming crab</name>
    <name type="synonym">Neptunus trituberculatus</name>
    <dbReference type="NCBI Taxonomy" id="210409"/>
    <lineage>
        <taxon>Eukaryota</taxon>
        <taxon>Metazoa</taxon>
        <taxon>Ecdysozoa</taxon>
        <taxon>Arthropoda</taxon>
        <taxon>Crustacea</taxon>
        <taxon>Multicrustacea</taxon>
        <taxon>Malacostraca</taxon>
        <taxon>Eumalacostraca</taxon>
        <taxon>Eucarida</taxon>
        <taxon>Decapoda</taxon>
        <taxon>Pleocyemata</taxon>
        <taxon>Brachyura</taxon>
        <taxon>Eubrachyura</taxon>
        <taxon>Portunoidea</taxon>
        <taxon>Portunidae</taxon>
        <taxon>Portuninae</taxon>
        <taxon>Portunus</taxon>
    </lineage>
</organism>
<evidence type="ECO:0000256" key="2">
    <source>
        <dbReference type="SAM" id="Phobius"/>
    </source>
</evidence>
<feature type="region of interest" description="Disordered" evidence="1">
    <location>
        <begin position="1"/>
        <end position="51"/>
    </location>
</feature>
<keyword evidence="4" id="KW-1185">Reference proteome</keyword>
<keyword evidence="2" id="KW-0472">Membrane</keyword>
<dbReference type="AlphaFoldDB" id="A0A5B7DU08"/>
<keyword evidence="2" id="KW-0812">Transmembrane</keyword>
<dbReference type="EMBL" id="VSRR010001341">
    <property type="protein sequence ID" value="MPC24534.1"/>
    <property type="molecule type" value="Genomic_DNA"/>
</dbReference>
<feature type="region of interest" description="Disordered" evidence="1">
    <location>
        <begin position="199"/>
        <end position="229"/>
    </location>
</feature>
<comment type="caution">
    <text evidence="3">The sequence shown here is derived from an EMBL/GenBank/DDBJ whole genome shotgun (WGS) entry which is preliminary data.</text>
</comment>
<gene>
    <name evidence="3" type="ORF">E2C01_017617</name>
</gene>
<protein>
    <submittedName>
        <fullName evidence="3">Uncharacterized protein</fullName>
    </submittedName>
</protein>
<sequence length="248" mass="27544">MRITNDGQEVVPTRRADLPDAETTRGQPHTETSKAAAAEAGRCPPSTAPDNPIARRRLILQAKFPATHDFLREQEVVGMRNLRVVVMVVVIGVAVIGVVKVVVVAVVRYKTLHWKGDRNRGSKKNILPTSAYQTSSRPILHHKYHPAPSSAPDEPNKLTIIHVHRSQPRCTARSVNISVSLAFTRFFFRHDLVLESRESSRGEAGTSSLLPDESREAEGEGSFGDTTTTTRCHDRHAHFKVYYLALTL</sequence>
<feature type="transmembrane region" description="Helical" evidence="2">
    <location>
        <begin position="84"/>
        <end position="107"/>
    </location>
</feature>
<evidence type="ECO:0000256" key="1">
    <source>
        <dbReference type="SAM" id="MobiDB-lite"/>
    </source>
</evidence>
<name>A0A5B7DU08_PORTR</name>
<keyword evidence="2" id="KW-1133">Transmembrane helix</keyword>
<evidence type="ECO:0000313" key="3">
    <source>
        <dbReference type="EMBL" id="MPC24534.1"/>
    </source>
</evidence>
<proteinExistence type="predicted"/>
<accession>A0A5B7DU08</accession>
<reference evidence="3 4" key="1">
    <citation type="submission" date="2019-05" db="EMBL/GenBank/DDBJ databases">
        <title>Another draft genome of Portunus trituberculatus and its Hox gene families provides insights of decapod evolution.</title>
        <authorList>
            <person name="Jeong J.-H."/>
            <person name="Song I."/>
            <person name="Kim S."/>
            <person name="Choi T."/>
            <person name="Kim D."/>
            <person name="Ryu S."/>
            <person name="Kim W."/>
        </authorList>
    </citation>
    <scope>NUCLEOTIDE SEQUENCE [LARGE SCALE GENOMIC DNA]</scope>
    <source>
        <tissue evidence="3">Muscle</tissue>
    </source>
</reference>
<dbReference type="Proteomes" id="UP000324222">
    <property type="component" value="Unassembled WGS sequence"/>
</dbReference>